<evidence type="ECO:0008006" key="4">
    <source>
        <dbReference type="Google" id="ProtNLM"/>
    </source>
</evidence>
<accession>A0A9X1SX41</accession>
<dbReference type="Proteomes" id="UP001138997">
    <property type="component" value="Unassembled WGS sequence"/>
</dbReference>
<name>A0A9X1SX41_9ACTN</name>
<protein>
    <recommendedName>
        <fullName evidence="4">TFIIS-type domain-containing protein</fullName>
    </recommendedName>
</protein>
<evidence type="ECO:0000313" key="3">
    <source>
        <dbReference type="Proteomes" id="UP001138997"/>
    </source>
</evidence>
<evidence type="ECO:0000256" key="1">
    <source>
        <dbReference type="SAM" id="MobiDB-lite"/>
    </source>
</evidence>
<dbReference type="EMBL" id="JAJOMB010000022">
    <property type="protein sequence ID" value="MCD5315446.1"/>
    <property type="molecule type" value="Genomic_DNA"/>
</dbReference>
<sequence>MTPQSSDSTGTPAPTRGRRRGRAAGPSIPLGSLTQREHRSEIQCQACGSSRVTRLSMNLTDGTPVEFTSCHRCEHRTWEHGGDALSVASVLDKARKN</sequence>
<gene>
    <name evidence="2" type="ORF">LR394_31575</name>
</gene>
<reference evidence="2" key="1">
    <citation type="submission" date="2021-11" db="EMBL/GenBank/DDBJ databases">
        <title>Streptomyces corallinus and Kineosporia corallina sp. nov., two new coral-derived marine actinobacteria.</title>
        <authorList>
            <person name="Buangrab K."/>
            <person name="Sutthacheep M."/>
            <person name="Yeemin T."/>
            <person name="Harunari E."/>
            <person name="Igarashi Y."/>
            <person name="Sripreechasak P."/>
            <person name="Kanchanasin P."/>
            <person name="Tanasupawat S."/>
            <person name="Phongsopitanun W."/>
        </authorList>
    </citation>
    <scope>NUCLEOTIDE SEQUENCE</scope>
    <source>
        <strain evidence="2">JCM 31032</strain>
    </source>
</reference>
<dbReference type="RefSeq" id="WP_231448268.1">
    <property type="nucleotide sequence ID" value="NZ_JAJOMB010000022.1"/>
</dbReference>
<evidence type="ECO:0000313" key="2">
    <source>
        <dbReference type="EMBL" id="MCD5315446.1"/>
    </source>
</evidence>
<dbReference type="AlphaFoldDB" id="A0A9X1SX41"/>
<keyword evidence="3" id="KW-1185">Reference proteome</keyword>
<organism evidence="2 3">
    <name type="scientific">Kineosporia babensis</name>
    <dbReference type="NCBI Taxonomy" id="499548"/>
    <lineage>
        <taxon>Bacteria</taxon>
        <taxon>Bacillati</taxon>
        <taxon>Actinomycetota</taxon>
        <taxon>Actinomycetes</taxon>
        <taxon>Kineosporiales</taxon>
        <taxon>Kineosporiaceae</taxon>
        <taxon>Kineosporia</taxon>
    </lineage>
</organism>
<feature type="region of interest" description="Disordered" evidence="1">
    <location>
        <begin position="1"/>
        <end position="42"/>
    </location>
</feature>
<comment type="caution">
    <text evidence="2">The sequence shown here is derived from an EMBL/GenBank/DDBJ whole genome shotgun (WGS) entry which is preliminary data.</text>
</comment>
<proteinExistence type="predicted"/>